<keyword evidence="6" id="KW-1185">Reference proteome</keyword>
<feature type="domain" description="Exonuclease" evidence="4">
    <location>
        <begin position="6"/>
        <end position="182"/>
    </location>
</feature>
<protein>
    <submittedName>
        <fullName evidence="5">Exonuclease domain-containing protein</fullName>
    </submittedName>
</protein>
<dbReference type="InterPro" id="IPR036397">
    <property type="entry name" value="RNaseH_sf"/>
</dbReference>
<proteinExistence type="predicted"/>
<dbReference type="CDD" id="cd06133">
    <property type="entry name" value="ERI-1_3'hExo_like"/>
    <property type="match status" value="1"/>
</dbReference>
<evidence type="ECO:0000259" key="4">
    <source>
        <dbReference type="SMART" id="SM00479"/>
    </source>
</evidence>
<dbReference type="PANTHER" id="PTHR23044">
    <property type="entry name" value="3'-5' EXONUCLEASE ERI1-RELATED"/>
    <property type="match status" value="1"/>
</dbReference>
<evidence type="ECO:0000313" key="5">
    <source>
        <dbReference type="EMBL" id="UPQ78629.1"/>
    </source>
</evidence>
<dbReference type="GO" id="GO:0004527">
    <property type="term" value="F:exonuclease activity"/>
    <property type="evidence" value="ECO:0007669"/>
    <property type="project" value="UniProtKB-KW"/>
</dbReference>
<dbReference type="InterPro" id="IPR047201">
    <property type="entry name" value="ERI-1_3'hExo-like"/>
</dbReference>
<keyword evidence="3 5" id="KW-0269">Exonuclease</keyword>
<organism evidence="5 6">
    <name type="scientific">Flavobacterium azooxidireducens</name>
    <dbReference type="NCBI Taxonomy" id="1871076"/>
    <lineage>
        <taxon>Bacteria</taxon>
        <taxon>Pseudomonadati</taxon>
        <taxon>Bacteroidota</taxon>
        <taxon>Flavobacteriia</taxon>
        <taxon>Flavobacteriales</taxon>
        <taxon>Flavobacteriaceae</taxon>
        <taxon>Flavobacterium</taxon>
    </lineage>
</organism>
<accession>A0ABY4KDK7</accession>
<dbReference type="Pfam" id="PF00929">
    <property type="entry name" value="RNase_T"/>
    <property type="match status" value="1"/>
</dbReference>
<reference evidence="5" key="1">
    <citation type="submission" date="2022-04" db="EMBL/GenBank/DDBJ databases">
        <title>Consumption of N2O by Flavobacterium azooxidireducens sp. nov. isolated from Decomposing Leaf Litter of Phragmites australis (Cav.).</title>
        <authorList>
            <person name="Behrendt U."/>
            <person name="Spanner T."/>
            <person name="Augustin J."/>
            <person name="Horn M.A."/>
            <person name="Kolb S."/>
            <person name="Ulrich A."/>
        </authorList>
    </citation>
    <scope>NUCLEOTIDE SEQUENCE</scope>
    <source>
        <strain evidence="5">IGB 4-14</strain>
    </source>
</reference>
<dbReference type="Gene3D" id="3.30.420.10">
    <property type="entry name" value="Ribonuclease H-like superfamily/Ribonuclease H"/>
    <property type="match status" value="1"/>
</dbReference>
<evidence type="ECO:0000256" key="1">
    <source>
        <dbReference type="ARBA" id="ARBA00022722"/>
    </source>
</evidence>
<dbReference type="InterPro" id="IPR051274">
    <property type="entry name" value="3-5_Exoribonuclease"/>
</dbReference>
<evidence type="ECO:0000313" key="6">
    <source>
        <dbReference type="Proteomes" id="UP000830583"/>
    </source>
</evidence>
<name>A0ABY4KDK7_9FLAO</name>
<gene>
    <name evidence="5" type="ORF">M0M57_13495</name>
</gene>
<dbReference type="SUPFAM" id="SSF53098">
    <property type="entry name" value="Ribonuclease H-like"/>
    <property type="match status" value="1"/>
</dbReference>
<dbReference type="InterPro" id="IPR012337">
    <property type="entry name" value="RNaseH-like_sf"/>
</dbReference>
<sequence length="182" mass="20678">MKTTEKIIVIDLEATCWNGEIPKGQVNEIIEIGICELNTKTGMISKNKGILIQPERSVVSPFCTELTTITQELLDREGVSFEEAIEMLERDYQPDQYTWASYGQYDLNMLKKQCKLRNVHYPLGSHHINVKELFSEVRGMHKKVGMNGALALLNLPLEGTHHRGVDDAKNIAKILHWCLGEE</sequence>
<dbReference type="RefSeq" id="WP_248433559.1">
    <property type="nucleotide sequence ID" value="NZ_CP096205.1"/>
</dbReference>
<dbReference type="SMART" id="SM00479">
    <property type="entry name" value="EXOIII"/>
    <property type="match status" value="1"/>
</dbReference>
<dbReference type="InterPro" id="IPR013520">
    <property type="entry name" value="Ribonucl_H"/>
</dbReference>
<dbReference type="PANTHER" id="PTHR23044:SF61">
    <property type="entry name" value="3'-5' EXORIBONUCLEASE 1-RELATED"/>
    <property type="match status" value="1"/>
</dbReference>
<keyword evidence="2" id="KW-0378">Hydrolase</keyword>
<keyword evidence="1" id="KW-0540">Nuclease</keyword>
<dbReference type="Proteomes" id="UP000830583">
    <property type="component" value="Chromosome"/>
</dbReference>
<evidence type="ECO:0000256" key="3">
    <source>
        <dbReference type="ARBA" id="ARBA00022839"/>
    </source>
</evidence>
<evidence type="ECO:0000256" key="2">
    <source>
        <dbReference type="ARBA" id="ARBA00022801"/>
    </source>
</evidence>
<dbReference type="EMBL" id="CP096205">
    <property type="protein sequence ID" value="UPQ78629.1"/>
    <property type="molecule type" value="Genomic_DNA"/>
</dbReference>